<keyword evidence="2" id="KW-1185">Reference proteome</keyword>
<proteinExistence type="predicted"/>
<evidence type="ECO:0000313" key="2">
    <source>
        <dbReference type="Proteomes" id="UP001152658"/>
    </source>
</evidence>
<evidence type="ECO:0000313" key="1">
    <source>
        <dbReference type="EMBL" id="CAH8229335.1"/>
    </source>
</evidence>
<protein>
    <submittedName>
        <fullName evidence="1">Uncharacterized protein</fullName>
    </submittedName>
</protein>
<comment type="caution">
    <text evidence="1">The sequence shown here is derived from an EMBL/GenBank/DDBJ whole genome shotgun (WGS) entry which is preliminary data.</text>
</comment>
<accession>A0ABM9FQE5</accession>
<dbReference type="RefSeq" id="WP_168786721.1">
    <property type="nucleotide sequence ID" value="NZ_CALYLF010000006.1"/>
</dbReference>
<name>A0ABM9FQE5_9VIBR</name>
<reference evidence="1" key="1">
    <citation type="submission" date="2022-06" db="EMBL/GenBank/DDBJ databases">
        <authorList>
            <person name="Goudenege D."/>
            <person name="Le Roux F."/>
        </authorList>
    </citation>
    <scope>NUCLEOTIDE SEQUENCE</scope>
    <source>
        <strain evidence="1">12-063</strain>
    </source>
</reference>
<dbReference type="EMBL" id="CALYLK010000135">
    <property type="protein sequence ID" value="CAH8229335.1"/>
    <property type="molecule type" value="Genomic_DNA"/>
</dbReference>
<gene>
    <name evidence="1" type="ORF">VAE063_940523</name>
</gene>
<sequence>MGRSTFLLGSNLAVGQRIAVDVNGNVRILNSGEKALPGEIIMSPSKLGE</sequence>
<organism evidence="1 2">
    <name type="scientific">Vibrio aestuarianus</name>
    <dbReference type="NCBI Taxonomy" id="28171"/>
    <lineage>
        <taxon>Bacteria</taxon>
        <taxon>Pseudomonadati</taxon>
        <taxon>Pseudomonadota</taxon>
        <taxon>Gammaproteobacteria</taxon>
        <taxon>Vibrionales</taxon>
        <taxon>Vibrionaceae</taxon>
        <taxon>Vibrio</taxon>
    </lineage>
</organism>
<dbReference type="Proteomes" id="UP001152658">
    <property type="component" value="Unassembled WGS sequence"/>
</dbReference>